<keyword evidence="5" id="KW-0472">Membrane</keyword>
<dbReference type="AlphaFoldDB" id="A0A5S3PX61"/>
<sequence length="379" mass="42478">MVHIKIVFPLQCINCNRYLKRLNSKLLIKTLMKRLKKIIGYCLLLILLYAGYVVVTTGYFRTIENTFNGEVVKELPLEGAEDIMLVPGTSLALISASPRKKSLVEQEKLGGLFLMDLNSKDFSTTKLTTNLDIPFAPHGISMHQSDGFYTVMAVNHTLKGHSFEVFKLQDSVLTFERTITNPALVSPNDVVMLDENRFYFTNDHKYEDGLGRLLEDYGGLGLSNVMYFDGEKYTEVANGIGYANGINYDKERNLLFVASPRNFEVKVYSPNEDGTLNFFEDIDCATGVDNIEFDSEGNLLIGAHPNLLGFSSYADGKKEIAPSEIIKINYRGKGDYTIEMIYLNDGAEMSASTVAVPYQDIILTGNVMDEHFLVLKPNK</sequence>
<dbReference type="InterPro" id="IPR002640">
    <property type="entry name" value="Arylesterase"/>
</dbReference>
<evidence type="ECO:0000313" key="7">
    <source>
        <dbReference type="Proteomes" id="UP000310314"/>
    </source>
</evidence>
<accession>A0A5S3PX61</accession>
<evidence type="ECO:0000256" key="3">
    <source>
        <dbReference type="ARBA" id="ARBA00023157"/>
    </source>
</evidence>
<gene>
    <name evidence="6" type="ORF">FEE95_08495</name>
</gene>
<dbReference type="GO" id="GO:0004064">
    <property type="term" value="F:arylesterase activity"/>
    <property type="evidence" value="ECO:0007669"/>
    <property type="project" value="InterPro"/>
</dbReference>
<feature type="transmembrane region" description="Helical" evidence="5">
    <location>
        <begin position="38"/>
        <end position="60"/>
    </location>
</feature>
<evidence type="ECO:0000256" key="5">
    <source>
        <dbReference type="SAM" id="Phobius"/>
    </source>
</evidence>
<keyword evidence="5" id="KW-0812">Transmembrane</keyword>
<evidence type="ECO:0000313" key="6">
    <source>
        <dbReference type="EMBL" id="TMM59450.1"/>
    </source>
</evidence>
<evidence type="ECO:0000256" key="1">
    <source>
        <dbReference type="ARBA" id="ARBA00008595"/>
    </source>
</evidence>
<dbReference type="InterPro" id="IPR011042">
    <property type="entry name" value="6-blade_b-propeller_TolB-like"/>
</dbReference>
<dbReference type="OrthoDB" id="1158171at2"/>
<comment type="similarity">
    <text evidence="1">Belongs to the paraoxonase family.</text>
</comment>
<proteinExistence type="inferred from homology"/>
<comment type="caution">
    <text evidence="6">The sequence shown here is derived from an EMBL/GenBank/DDBJ whole genome shotgun (WGS) entry which is preliminary data.</text>
</comment>
<dbReference type="Gene3D" id="2.120.10.30">
    <property type="entry name" value="TolB, C-terminal domain"/>
    <property type="match status" value="1"/>
</dbReference>
<dbReference type="InterPro" id="IPR051288">
    <property type="entry name" value="Serum_paraoxonase/arylesterase"/>
</dbReference>
<keyword evidence="7" id="KW-1185">Reference proteome</keyword>
<dbReference type="PANTHER" id="PTHR11799:SF12">
    <property type="entry name" value="PARAOXONASE-RELATED"/>
    <property type="match status" value="1"/>
</dbReference>
<keyword evidence="3" id="KW-1015">Disulfide bond</keyword>
<dbReference type="Pfam" id="PF01731">
    <property type="entry name" value="Arylesterase"/>
    <property type="match status" value="1"/>
</dbReference>
<reference evidence="6 7" key="1">
    <citation type="submission" date="2019-05" db="EMBL/GenBank/DDBJ databases">
        <authorList>
            <person name="Zhang J.-Y."/>
            <person name="Feg X."/>
            <person name="Du Z.-J."/>
        </authorList>
    </citation>
    <scope>NUCLEOTIDE SEQUENCE [LARGE SCALE GENOMIC DNA]</scope>
    <source>
        <strain evidence="6 7">RZ26</strain>
    </source>
</reference>
<protein>
    <recommendedName>
        <fullName evidence="8">Arylesterase</fullName>
    </recommendedName>
</protein>
<name>A0A5S3PX61_9FLAO</name>
<evidence type="ECO:0000256" key="4">
    <source>
        <dbReference type="ARBA" id="ARBA00023180"/>
    </source>
</evidence>
<dbReference type="EMBL" id="VATY01000001">
    <property type="protein sequence ID" value="TMM59450.1"/>
    <property type="molecule type" value="Genomic_DNA"/>
</dbReference>
<keyword evidence="5" id="KW-1133">Transmembrane helix</keyword>
<keyword evidence="2" id="KW-0378">Hydrolase</keyword>
<dbReference type="PANTHER" id="PTHR11799">
    <property type="entry name" value="PARAOXONASE"/>
    <property type="match status" value="1"/>
</dbReference>
<dbReference type="Proteomes" id="UP000310314">
    <property type="component" value="Unassembled WGS sequence"/>
</dbReference>
<evidence type="ECO:0008006" key="8">
    <source>
        <dbReference type="Google" id="ProtNLM"/>
    </source>
</evidence>
<dbReference type="SUPFAM" id="SSF63829">
    <property type="entry name" value="Calcium-dependent phosphotriesterase"/>
    <property type="match status" value="1"/>
</dbReference>
<evidence type="ECO:0000256" key="2">
    <source>
        <dbReference type="ARBA" id="ARBA00022801"/>
    </source>
</evidence>
<keyword evidence="4" id="KW-0325">Glycoprotein</keyword>
<organism evidence="6 7">
    <name type="scientific">Maribacter algarum</name>
    <name type="common">ex Zhang et al. 2020</name>
    <dbReference type="NCBI Taxonomy" id="2578118"/>
    <lineage>
        <taxon>Bacteria</taxon>
        <taxon>Pseudomonadati</taxon>
        <taxon>Bacteroidota</taxon>
        <taxon>Flavobacteriia</taxon>
        <taxon>Flavobacteriales</taxon>
        <taxon>Flavobacteriaceae</taxon>
        <taxon>Maribacter</taxon>
    </lineage>
</organism>